<organism evidence="1 2">
    <name type="scientific">Thermoanaerobaculum aquaticum</name>
    <dbReference type="NCBI Taxonomy" id="1312852"/>
    <lineage>
        <taxon>Bacteria</taxon>
        <taxon>Pseudomonadati</taxon>
        <taxon>Acidobacteriota</taxon>
        <taxon>Thermoanaerobaculia</taxon>
        <taxon>Thermoanaerobaculales</taxon>
        <taxon>Thermoanaerobaculaceae</taxon>
        <taxon>Thermoanaerobaculum</taxon>
    </lineage>
</organism>
<gene>
    <name evidence="1" type="ORF">EG19_03930</name>
</gene>
<accession>A0A062Y2H3</accession>
<protein>
    <submittedName>
        <fullName evidence="1">Uncharacterized protein</fullName>
    </submittedName>
</protein>
<dbReference type="Proteomes" id="UP000027284">
    <property type="component" value="Unassembled WGS sequence"/>
</dbReference>
<name>A0A062Y2H3_9BACT</name>
<dbReference type="AlphaFoldDB" id="A0A062Y2H3"/>
<proteinExistence type="predicted"/>
<keyword evidence="2" id="KW-1185">Reference proteome</keyword>
<dbReference type="EMBL" id="JMFG01000002">
    <property type="protein sequence ID" value="KDA54960.1"/>
    <property type="molecule type" value="Genomic_DNA"/>
</dbReference>
<evidence type="ECO:0000313" key="2">
    <source>
        <dbReference type="Proteomes" id="UP000027284"/>
    </source>
</evidence>
<evidence type="ECO:0000313" key="1">
    <source>
        <dbReference type="EMBL" id="KDA54960.1"/>
    </source>
</evidence>
<comment type="caution">
    <text evidence="1">The sequence shown here is derived from an EMBL/GenBank/DDBJ whole genome shotgun (WGS) entry which is preliminary data.</text>
</comment>
<sequence>MTVYVLLLSTVPLPSTTSTRSEHSLPVTSTQPTLVRKLELSSAPGRSVVWLAPIAAVLGNPAKN</sequence>
<reference evidence="1 2" key="1">
    <citation type="submission" date="2014-04" db="EMBL/GenBank/DDBJ databases">
        <title>The Genome Sequence of Thermoanaerobaculum aquaticum MP-01, The First Cultivated Group 23 Acidobacterium.</title>
        <authorList>
            <person name="Stamps B.W."/>
            <person name="Losey N.A."/>
            <person name="Lawson P.A."/>
            <person name="Stevenson B.S."/>
        </authorList>
    </citation>
    <scope>NUCLEOTIDE SEQUENCE [LARGE SCALE GENOMIC DNA]</scope>
    <source>
        <strain evidence="1 2">MP-01</strain>
    </source>
</reference>